<evidence type="ECO:0000313" key="3">
    <source>
        <dbReference type="Proteomes" id="UP001418804"/>
    </source>
</evidence>
<dbReference type="AlphaFoldDB" id="A0ABD5KSW2"/>
<name>A0ABD5KSW2_PRIAR</name>
<dbReference type="EMBL" id="JBDIVD010000001">
    <property type="protein sequence ID" value="MEN3153944.1"/>
    <property type="molecule type" value="Genomic_DNA"/>
</dbReference>
<dbReference type="Pfam" id="PF18624">
    <property type="entry name" value="CdiI_4"/>
    <property type="match status" value="1"/>
</dbReference>
<dbReference type="Proteomes" id="UP001418804">
    <property type="component" value="Unassembled WGS sequence"/>
</dbReference>
<dbReference type="InterPro" id="IPR041256">
    <property type="entry name" value="CdiI_4"/>
</dbReference>
<reference evidence="2 3" key="1">
    <citation type="submission" date="2024-05" db="EMBL/GenBank/DDBJ databases">
        <title>The mechanism of isolation and screening of efficient mineral weathering bacteria priestia aryabhattai c4-10 with weathered biotite.</title>
        <authorList>
            <person name="Yang S."/>
        </authorList>
    </citation>
    <scope>NUCLEOTIDE SEQUENCE [LARGE SCALE GENOMIC DNA]</scope>
    <source>
        <strain evidence="2 3">C4-10</strain>
    </source>
</reference>
<sequence>MNVYEEFIEVMKQNNLNKEAVIDVLNRYVNGHDFLQRLEDFKNKEGERREYSGVIYSDEYEQDDDGYFGQHHVLFYSGNGDEDYDIVNDEELYPYISAACEFYIRKHLEKEKIIKELLLQIKDKYNHSNSPLE</sequence>
<reference evidence="2 3" key="2">
    <citation type="submission" date="2024-05" db="EMBL/GenBank/DDBJ databases">
        <authorList>
            <person name="Zheng X."/>
        </authorList>
    </citation>
    <scope>NUCLEOTIDE SEQUENCE [LARGE SCALE GENOMIC DNA]</scope>
    <source>
        <strain evidence="2 3">C4-10</strain>
    </source>
</reference>
<feature type="domain" description="CDI immunity protein" evidence="1">
    <location>
        <begin position="17"/>
        <end position="118"/>
    </location>
</feature>
<dbReference type="RefSeq" id="WP_098999525.1">
    <property type="nucleotide sequence ID" value="NZ_CP024035.1"/>
</dbReference>
<organism evidence="2 3">
    <name type="scientific">Priestia aryabhattai</name>
    <name type="common">Bacillus aryabhattai</name>
    <dbReference type="NCBI Taxonomy" id="412384"/>
    <lineage>
        <taxon>Bacteria</taxon>
        <taxon>Bacillati</taxon>
        <taxon>Bacillota</taxon>
        <taxon>Bacilli</taxon>
        <taxon>Bacillales</taxon>
        <taxon>Bacillaceae</taxon>
        <taxon>Priestia</taxon>
    </lineage>
</organism>
<evidence type="ECO:0000259" key="1">
    <source>
        <dbReference type="Pfam" id="PF18624"/>
    </source>
</evidence>
<dbReference type="GeneID" id="48013350"/>
<proteinExistence type="predicted"/>
<accession>A0ABD5KSW2</accession>
<protein>
    <submittedName>
        <fullName evidence="2">Ribonuclease toxin immunity protein CdiI</fullName>
    </submittedName>
</protein>
<gene>
    <name evidence="2" type="primary">cdiI</name>
    <name evidence="2" type="ORF">ABDD91_13945</name>
</gene>
<evidence type="ECO:0000313" key="2">
    <source>
        <dbReference type="EMBL" id="MEN3153944.1"/>
    </source>
</evidence>
<comment type="caution">
    <text evidence="2">The sequence shown here is derived from an EMBL/GenBank/DDBJ whole genome shotgun (WGS) entry which is preliminary data.</text>
</comment>
<dbReference type="CDD" id="cd20688">
    <property type="entry name" value="CdiI_Ecoli_Nm-like"/>
    <property type="match status" value="1"/>
</dbReference>